<evidence type="ECO:0000256" key="1">
    <source>
        <dbReference type="SAM" id="Phobius"/>
    </source>
</evidence>
<organism evidence="2 3">
    <name type="scientific">Salinicola corii</name>
    <dbReference type="NCBI Taxonomy" id="2606937"/>
    <lineage>
        <taxon>Bacteria</taxon>
        <taxon>Pseudomonadati</taxon>
        <taxon>Pseudomonadota</taxon>
        <taxon>Gammaproteobacteria</taxon>
        <taxon>Oceanospirillales</taxon>
        <taxon>Halomonadaceae</taxon>
        <taxon>Salinicola</taxon>
    </lineage>
</organism>
<keyword evidence="1" id="KW-0472">Membrane</keyword>
<comment type="caution">
    <text evidence="2">The sequence shown here is derived from an EMBL/GenBank/DDBJ whole genome shotgun (WGS) entry which is preliminary data.</text>
</comment>
<accession>A0A640WGM3</accession>
<gene>
    <name evidence="2" type="ORF">F0A16_04185</name>
</gene>
<keyword evidence="1" id="KW-1133">Transmembrane helix</keyword>
<evidence type="ECO:0000313" key="2">
    <source>
        <dbReference type="EMBL" id="KAA0019550.1"/>
    </source>
</evidence>
<dbReference type="Pfam" id="PF10002">
    <property type="entry name" value="DUF2243"/>
    <property type="match status" value="1"/>
</dbReference>
<dbReference type="InterPro" id="IPR018719">
    <property type="entry name" value="DUF2243_membrane"/>
</dbReference>
<keyword evidence="1" id="KW-0812">Transmembrane</keyword>
<name>A0A640WGM3_9GAMM</name>
<reference evidence="2 3" key="1">
    <citation type="submission" date="2019-08" db="EMBL/GenBank/DDBJ databases">
        <title>Bioinformatics analysis of the strain L3 and L5.</title>
        <authorList>
            <person name="Li X."/>
        </authorList>
    </citation>
    <scope>NUCLEOTIDE SEQUENCE [LARGE SCALE GENOMIC DNA]</scope>
    <source>
        <strain evidence="2 3">L3</strain>
    </source>
</reference>
<feature type="transmembrane region" description="Helical" evidence="1">
    <location>
        <begin position="12"/>
        <end position="33"/>
    </location>
</feature>
<dbReference type="Proteomes" id="UP000466024">
    <property type="component" value="Unassembled WGS sequence"/>
</dbReference>
<dbReference type="RefSeq" id="WP_149434154.1">
    <property type="nucleotide sequence ID" value="NZ_VTPX01000002.1"/>
</dbReference>
<protein>
    <submittedName>
        <fullName evidence="2">DUF2243 domain-containing protein</fullName>
    </submittedName>
</protein>
<feature type="transmembrane region" description="Helical" evidence="1">
    <location>
        <begin position="53"/>
        <end position="71"/>
    </location>
</feature>
<dbReference type="AlphaFoldDB" id="A0A640WGM3"/>
<evidence type="ECO:0000313" key="3">
    <source>
        <dbReference type="Proteomes" id="UP000466024"/>
    </source>
</evidence>
<sequence>MSERVQRRSGTTMLAAILLGIGTMAALDEIVFHQVLAWHHFVETDNSALASDGLLHTLELVVLIIGATLMLRLHETGRHAAGFRGAGFLLGMGGFQLFDGIVDHKILGLYQVRYVDNLLMYDLAWNATGELPEPVLVYLLACQWGRSRYRETASIAPRESMAPR</sequence>
<dbReference type="EMBL" id="VTPX01000002">
    <property type="protein sequence ID" value="KAA0019550.1"/>
    <property type="molecule type" value="Genomic_DNA"/>
</dbReference>
<proteinExistence type="predicted"/>
<keyword evidence="3" id="KW-1185">Reference proteome</keyword>